<keyword evidence="2" id="KW-0805">Transcription regulation</keyword>
<comment type="similarity">
    <text evidence="1">Belongs to the sigma-70 factor family. ECF subfamily.</text>
</comment>
<evidence type="ECO:0000313" key="7">
    <source>
        <dbReference type="EMBL" id="GGZ07818.1"/>
    </source>
</evidence>
<feature type="domain" description="RNA polymerase sigma-70 region 2" evidence="5">
    <location>
        <begin position="26"/>
        <end position="92"/>
    </location>
</feature>
<dbReference type="EMBL" id="BMZA01000008">
    <property type="protein sequence ID" value="GGZ07818.1"/>
    <property type="molecule type" value="Genomic_DNA"/>
</dbReference>
<dbReference type="InterPro" id="IPR013324">
    <property type="entry name" value="RNA_pol_sigma_r3/r4-like"/>
</dbReference>
<dbReference type="GO" id="GO:0003677">
    <property type="term" value="F:DNA binding"/>
    <property type="evidence" value="ECO:0007669"/>
    <property type="project" value="InterPro"/>
</dbReference>
<dbReference type="InterPro" id="IPR014284">
    <property type="entry name" value="RNA_pol_sigma-70_dom"/>
</dbReference>
<evidence type="ECO:0000256" key="3">
    <source>
        <dbReference type="ARBA" id="ARBA00023082"/>
    </source>
</evidence>
<dbReference type="PANTHER" id="PTHR43133">
    <property type="entry name" value="RNA POLYMERASE ECF-TYPE SIGMA FACTO"/>
    <property type="match status" value="1"/>
</dbReference>
<dbReference type="Gene3D" id="1.10.10.10">
    <property type="entry name" value="Winged helix-like DNA-binding domain superfamily/Winged helix DNA-binding domain"/>
    <property type="match status" value="1"/>
</dbReference>
<dbReference type="Proteomes" id="UP000648075">
    <property type="component" value="Unassembled WGS sequence"/>
</dbReference>
<dbReference type="RefSeq" id="WP_189621384.1">
    <property type="nucleotide sequence ID" value="NZ_BMZA01000008.1"/>
</dbReference>
<evidence type="ECO:0000256" key="2">
    <source>
        <dbReference type="ARBA" id="ARBA00023015"/>
    </source>
</evidence>
<dbReference type="GO" id="GO:0016987">
    <property type="term" value="F:sigma factor activity"/>
    <property type="evidence" value="ECO:0007669"/>
    <property type="project" value="UniProtKB-KW"/>
</dbReference>
<evidence type="ECO:0000259" key="5">
    <source>
        <dbReference type="Pfam" id="PF04542"/>
    </source>
</evidence>
<evidence type="ECO:0000256" key="1">
    <source>
        <dbReference type="ARBA" id="ARBA00010641"/>
    </source>
</evidence>
<keyword evidence="4" id="KW-0804">Transcription</keyword>
<dbReference type="InterPro" id="IPR039425">
    <property type="entry name" value="RNA_pol_sigma-70-like"/>
</dbReference>
<accession>A0A918PI50</accession>
<reference evidence="7" key="2">
    <citation type="submission" date="2020-09" db="EMBL/GenBank/DDBJ databases">
        <authorList>
            <person name="Sun Q."/>
            <person name="Kim S."/>
        </authorList>
    </citation>
    <scope>NUCLEOTIDE SEQUENCE</scope>
    <source>
        <strain evidence="7">KCTC 32255</strain>
    </source>
</reference>
<dbReference type="CDD" id="cd06171">
    <property type="entry name" value="Sigma70_r4"/>
    <property type="match status" value="1"/>
</dbReference>
<name>A0A918PI50_9SPHN</name>
<dbReference type="InterPro" id="IPR036388">
    <property type="entry name" value="WH-like_DNA-bd_sf"/>
</dbReference>
<dbReference type="Pfam" id="PF08281">
    <property type="entry name" value="Sigma70_r4_2"/>
    <property type="match status" value="1"/>
</dbReference>
<feature type="domain" description="RNA polymerase sigma factor 70 region 4 type 2" evidence="6">
    <location>
        <begin position="128"/>
        <end position="179"/>
    </location>
</feature>
<keyword evidence="8" id="KW-1185">Reference proteome</keyword>
<dbReference type="SUPFAM" id="SSF88659">
    <property type="entry name" value="Sigma3 and sigma4 domains of RNA polymerase sigma factors"/>
    <property type="match status" value="1"/>
</dbReference>
<dbReference type="SUPFAM" id="SSF88946">
    <property type="entry name" value="Sigma2 domain of RNA polymerase sigma factors"/>
    <property type="match status" value="1"/>
</dbReference>
<dbReference type="NCBIfam" id="TIGR02937">
    <property type="entry name" value="sigma70-ECF"/>
    <property type="match status" value="1"/>
</dbReference>
<evidence type="ECO:0000313" key="8">
    <source>
        <dbReference type="Proteomes" id="UP000648075"/>
    </source>
</evidence>
<dbReference type="InterPro" id="IPR013249">
    <property type="entry name" value="RNA_pol_sigma70_r4_t2"/>
</dbReference>
<dbReference type="GO" id="GO:0006352">
    <property type="term" value="P:DNA-templated transcription initiation"/>
    <property type="evidence" value="ECO:0007669"/>
    <property type="project" value="InterPro"/>
</dbReference>
<proteinExistence type="inferred from homology"/>
<evidence type="ECO:0000256" key="4">
    <source>
        <dbReference type="ARBA" id="ARBA00023163"/>
    </source>
</evidence>
<gene>
    <name evidence="7" type="ORF">GCM10011614_23450</name>
</gene>
<dbReference type="PANTHER" id="PTHR43133:SF25">
    <property type="entry name" value="RNA POLYMERASE SIGMA FACTOR RFAY-RELATED"/>
    <property type="match status" value="1"/>
</dbReference>
<reference evidence="7" key="1">
    <citation type="journal article" date="2014" name="Int. J. Syst. Evol. Microbiol.">
        <title>Complete genome sequence of Corynebacterium casei LMG S-19264T (=DSM 44701T), isolated from a smear-ripened cheese.</title>
        <authorList>
            <consortium name="US DOE Joint Genome Institute (JGI-PGF)"/>
            <person name="Walter F."/>
            <person name="Albersmeier A."/>
            <person name="Kalinowski J."/>
            <person name="Ruckert C."/>
        </authorList>
    </citation>
    <scope>NUCLEOTIDE SEQUENCE</scope>
    <source>
        <strain evidence="7">KCTC 32255</strain>
    </source>
</reference>
<organism evidence="7 8">
    <name type="scientific">Novosphingobium colocasiae</name>
    <dbReference type="NCBI Taxonomy" id="1256513"/>
    <lineage>
        <taxon>Bacteria</taxon>
        <taxon>Pseudomonadati</taxon>
        <taxon>Pseudomonadota</taxon>
        <taxon>Alphaproteobacteria</taxon>
        <taxon>Sphingomonadales</taxon>
        <taxon>Sphingomonadaceae</taxon>
        <taxon>Novosphingobium</taxon>
    </lineage>
</organism>
<dbReference type="Gene3D" id="1.10.1740.10">
    <property type="match status" value="1"/>
</dbReference>
<dbReference type="InterPro" id="IPR013325">
    <property type="entry name" value="RNA_pol_sigma_r2"/>
</dbReference>
<comment type="caution">
    <text evidence="7">The sequence shown here is derived from an EMBL/GenBank/DDBJ whole genome shotgun (WGS) entry which is preliminary data.</text>
</comment>
<sequence length="185" mass="20341">MPGADGPDADAVAAALAGRDSGYRALLDRHRASVFRYVRGYTGDESEALDLTQDCFIAAFAALRRYDPTRPFRPWLMRIAVNKCHDWSRRRAVRRMFAWAQPLDAALDIADSAADPEAALASAREISRIQAAIAALPVTLREPLLLCTIEGMAQDEAAAVLGISRKAVETRIYRAREKLSQVLEG</sequence>
<dbReference type="AlphaFoldDB" id="A0A918PI50"/>
<dbReference type="Pfam" id="PF04542">
    <property type="entry name" value="Sigma70_r2"/>
    <property type="match status" value="1"/>
</dbReference>
<keyword evidence="3" id="KW-0731">Sigma factor</keyword>
<protein>
    <submittedName>
        <fullName evidence="7">RNA polymerase sigma factor</fullName>
    </submittedName>
</protein>
<dbReference type="InterPro" id="IPR007627">
    <property type="entry name" value="RNA_pol_sigma70_r2"/>
</dbReference>
<evidence type="ECO:0000259" key="6">
    <source>
        <dbReference type="Pfam" id="PF08281"/>
    </source>
</evidence>